<dbReference type="AlphaFoldDB" id="A0A316UV25"/>
<sequence>MSMLPPLAMHHKCKCNARIDEPGRTGPVDGSSALVVLPELEPTLLCASLNFWLEQFSPTLTRTRSVQCRRRPRSDRQSGRRAELSAEAEAADGDRRNGRDSEVKVELAALYCSTMLLGYAAAGRRSVWRGVSCWRVSSAYRSTRCTTPASPGPTTITPCHTHALLDLISSPPAPHSRLSWIPIPAAPSIAHFSTPPPLRSF</sequence>
<organism evidence="2 3">
    <name type="scientific">Jaminaea rosea</name>
    <dbReference type="NCBI Taxonomy" id="1569628"/>
    <lineage>
        <taxon>Eukaryota</taxon>
        <taxon>Fungi</taxon>
        <taxon>Dikarya</taxon>
        <taxon>Basidiomycota</taxon>
        <taxon>Ustilaginomycotina</taxon>
        <taxon>Exobasidiomycetes</taxon>
        <taxon>Microstromatales</taxon>
        <taxon>Microstromatales incertae sedis</taxon>
        <taxon>Jaminaea</taxon>
    </lineage>
</organism>
<gene>
    <name evidence="2" type="ORF">BDZ90DRAFT_153775</name>
</gene>
<dbReference type="Proteomes" id="UP000245884">
    <property type="component" value="Unassembled WGS sequence"/>
</dbReference>
<protein>
    <submittedName>
        <fullName evidence="2">Uncharacterized protein</fullName>
    </submittedName>
</protein>
<proteinExistence type="predicted"/>
<keyword evidence="3" id="KW-1185">Reference proteome</keyword>
<evidence type="ECO:0000313" key="3">
    <source>
        <dbReference type="Proteomes" id="UP000245884"/>
    </source>
</evidence>
<evidence type="ECO:0000256" key="1">
    <source>
        <dbReference type="SAM" id="MobiDB-lite"/>
    </source>
</evidence>
<dbReference type="GeneID" id="37025380"/>
<dbReference type="EMBL" id="KZ819665">
    <property type="protein sequence ID" value="PWN28638.1"/>
    <property type="molecule type" value="Genomic_DNA"/>
</dbReference>
<name>A0A316UV25_9BASI</name>
<reference evidence="2 3" key="1">
    <citation type="journal article" date="2018" name="Mol. Biol. Evol.">
        <title>Broad Genomic Sampling Reveals a Smut Pathogenic Ancestry of the Fungal Clade Ustilaginomycotina.</title>
        <authorList>
            <person name="Kijpornyongpan T."/>
            <person name="Mondo S.J."/>
            <person name="Barry K."/>
            <person name="Sandor L."/>
            <person name="Lee J."/>
            <person name="Lipzen A."/>
            <person name="Pangilinan J."/>
            <person name="LaButti K."/>
            <person name="Hainaut M."/>
            <person name="Henrissat B."/>
            <person name="Grigoriev I.V."/>
            <person name="Spatafora J.W."/>
            <person name="Aime M.C."/>
        </authorList>
    </citation>
    <scope>NUCLEOTIDE SEQUENCE [LARGE SCALE GENOMIC DNA]</scope>
    <source>
        <strain evidence="2 3">MCA 5214</strain>
    </source>
</reference>
<feature type="compositionally biased region" description="Basic and acidic residues" evidence="1">
    <location>
        <begin position="74"/>
        <end position="84"/>
    </location>
</feature>
<dbReference type="RefSeq" id="XP_025363250.1">
    <property type="nucleotide sequence ID" value="XM_025503557.1"/>
</dbReference>
<accession>A0A316UV25</accession>
<evidence type="ECO:0000313" key="2">
    <source>
        <dbReference type="EMBL" id="PWN28638.1"/>
    </source>
</evidence>
<feature type="region of interest" description="Disordered" evidence="1">
    <location>
        <begin position="67"/>
        <end position="99"/>
    </location>
</feature>